<feature type="transmembrane region" description="Helical" evidence="1">
    <location>
        <begin position="126"/>
        <end position="145"/>
    </location>
</feature>
<name>A0A150I3I5_9GAMM</name>
<accession>A0A150I3I5</accession>
<dbReference type="RefSeq" id="WP_061517898.1">
    <property type="nucleotide sequence ID" value="NZ_JRUE01000033.1"/>
</dbReference>
<comment type="caution">
    <text evidence="2">The sequence shown here is derived from an EMBL/GenBank/DDBJ whole genome shotgun (WGS) entry which is preliminary data.</text>
</comment>
<sequence length="205" mass="22883">MSTNPMELLKKKVTSELIQEQDGLSNEKSALLSKFYPIFLSILTAKPEFIQKLKQIIMPSLSDLLGHNEQIKTVFLANISTAKLIPFETEQIINKAIPKCLTALTNEAGNDSASILKYLKQHKDSIQSLLPTWVMSLLTPVGLILNQQNLNTESNHSSVNFGRKMGIFPIIGFLILGLLIVWLWQSCNHQQLEVPVDDLDASVAQ</sequence>
<dbReference type="EMBL" id="JRUE01000033">
    <property type="protein sequence ID" value="KXZ74026.1"/>
    <property type="molecule type" value="Genomic_DNA"/>
</dbReference>
<feature type="transmembrane region" description="Helical" evidence="1">
    <location>
        <begin position="165"/>
        <end position="184"/>
    </location>
</feature>
<dbReference type="PATRIC" id="fig|52133.18.peg.242"/>
<evidence type="ECO:0000313" key="2">
    <source>
        <dbReference type="EMBL" id="KXZ74026.1"/>
    </source>
</evidence>
<reference evidence="2 3" key="1">
    <citation type="journal article" date="2016" name="Sci. Rep.">
        <title>Genomic and phenotypic characterization of the species Acinetobacter venetianus.</title>
        <authorList>
            <person name="Fondi M."/>
            <person name="Maida I."/>
            <person name="Perrin E."/>
            <person name="Orlandini V."/>
            <person name="La Torre L."/>
            <person name="Bosi E."/>
            <person name="Negroni A."/>
            <person name="Zanaroli G."/>
            <person name="Fava F."/>
            <person name="Decorosi F."/>
            <person name="Giovannetti L."/>
            <person name="Viti C."/>
            <person name="Vaneechoutte M."/>
            <person name="Dijkshoorn L."/>
            <person name="Fani R."/>
        </authorList>
    </citation>
    <scope>NUCLEOTIDE SEQUENCE [LARGE SCALE GENOMIC DNA]</scope>
    <source>
        <strain evidence="2 3">LUH5627</strain>
    </source>
</reference>
<gene>
    <name evidence="2" type="ORF">AVENLUH5627_00233</name>
</gene>
<organism evidence="2 3">
    <name type="scientific">Acinetobacter venetianus</name>
    <dbReference type="NCBI Taxonomy" id="52133"/>
    <lineage>
        <taxon>Bacteria</taxon>
        <taxon>Pseudomonadati</taxon>
        <taxon>Pseudomonadota</taxon>
        <taxon>Gammaproteobacteria</taxon>
        <taxon>Moraxellales</taxon>
        <taxon>Moraxellaceae</taxon>
        <taxon>Acinetobacter</taxon>
    </lineage>
</organism>
<keyword evidence="1" id="KW-1133">Transmembrane helix</keyword>
<dbReference type="Proteomes" id="UP000075680">
    <property type="component" value="Unassembled WGS sequence"/>
</dbReference>
<keyword evidence="1" id="KW-0812">Transmembrane</keyword>
<evidence type="ECO:0000256" key="1">
    <source>
        <dbReference type="SAM" id="Phobius"/>
    </source>
</evidence>
<proteinExistence type="predicted"/>
<dbReference type="AlphaFoldDB" id="A0A150I3I5"/>
<evidence type="ECO:0000313" key="3">
    <source>
        <dbReference type="Proteomes" id="UP000075680"/>
    </source>
</evidence>
<protein>
    <submittedName>
        <fullName evidence="2">Uncharacterized protein</fullName>
    </submittedName>
</protein>
<keyword evidence="1" id="KW-0472">Membrane</keyword>